<name>A0A5A7PQZ5_STRAF</name>
<keyword evidence="3" id="KW-1185">Reference proteome</keyword>
<evidence type="ECO:0000256" key="1">
    <source>
        <dbReference type="SAM" id="MobiDB-lite"/>
    </source>
</evidence>
<feature type="compositionally biased region" description="Basic and acidic residues" evidence="1">
    <location>
        <begin position="66"/>
        <end position="77"/>
    </location>
</feature>
<dbReference type="GO" id="GO:0034220">
    <property type="term" value="P:monoatomic ion transmembrane transport"/>
    <property type="evidence" value="ECO:0007669"/>
    <property type="project" value="UniProtKB-KW"/>
</dbReference>
<keyword evidence="2" id="KW-0407">Ion channel</keyword>
<evidence type="ECO:0000313" key="2">
    <source>
        <dbReference type="EMBL" id="GER35230.1"/>
    </source>
</evidence>
<feature type="region of interest" description="Disordered" evidence="1">
    <location>
        <begin position="200"/>
        <end position="220"/>
    </location>
</feature>
<dbReference type="PANTHER" id="PTHR35686:SF1">
    <property type="entry name" value="KINETOCHORE PROTEIN"/>
    <property type="match status" value="1"/>
</dbReference>
<dbReference type="EMBL" id="BKCP01004960">
    <property type="protein sequence ID" value="GER35230.1"/>
    <property type="molecule type" value="Genomic_DNA"/>
</dbReference>
<protein>
    <submittedName>
        <fullName evidence="2">Sodium channel protein type 9 subunit alpha</fullName>
    </submittedName>
</protein>
<feature type="region of interest" description="Disordered" evidence="1">
    <location>
        <begin position="60"/>
        <end position="83"/>
    </location>
</feature>
<reference evidence="3" key="1">
    <citation type="journal article" date="2019" name="Curr. Biol.">
        <title>Genome Sequence of Striga asiatica Provides Insight into the Evolution of Plant Parasitism.</title>
        <authorList>
            <person name="Yoshida S."/>
            <person name="Kim S."/>
            <person name="Wafula E.K."/>
            <person name="Tanskanen J."/>
            <person name="Kim Y.M."/>
            <person name="Honaas L."/>
            <person name="Yang Z."/>
            <person name="Spallek T."/>
            <person name="Conn C.E."/>
            <person name="Ichihashi Y."/>
            <person name="Cheong K."/>
            <person name="Cui S."/>
            <person name="Der J.P."/>
            <person name="Gundlach H."/>
            <person name="Jiao Y."/>
            <person name="Hori C."/>
            <person name="Ishida J.K."/>
            <person name="Kasahara H."/>
            <person name="Kiba T."/>
            <person name="Kim M.S."/>
            <person name="Koo N."/>
            <person name="Laohavisit A."/>
            <person name="Lee Y.H."/>
            <person name="Lumba S."/>
            <person name="McCourt P."/>
            <person name="Mortimer J.C."/>
            <person name="Mutuku J.M."/>
            <person name="Nomura T."/>
            <person name="Sasaki-Sekimoto Y."/>
            <person name="Seto Y."/>
            <person name="Wang Y."/>
            <person name="Wakatake T."/>
            <person name="Sakakibara H."/>
            <person name="Demura T."/>
            <person name="Yamaguchi S."/>
            <person name="Yoneyama K."/>
            <person name="Manabe R.I."/>
            <person name="Nelson D.C."/>
            <person name="Schulman A.H."/>
            <person name="Timko M.P."/>
            <person name="dePamphilis C.W."/>
            <person name="Choi D."/>
            <person name="Shirasu K."/>
        </authorList>
    </citation>
    <scope>NUCLEOTIDE SEQUENCE [LARGE SCALE GENOMIC DNA]</scope>
    <source>
        <strain evidence="3">cv. UVA1</strain>
    </source>
</reference>
<proteinExistence type="predicted"/>
<dbReference type="OrthoDB" id="1914453at2759"/>
<organism evidence="2 3">
    <name type="scientific">Striga asiatica</name>
    <name type="common">Asiatic witchweed</name>
    <name type="synonym">Buchnera asiatica</name>
    <dbReference type="NCBI Taxonomy" id="4170"/>
    <lineage>
        <taxon>Eukaryota</taxon>
        <taxon>Viridiplantae</taxon>
        <taxon>Streptophyta</taxon>
        <taxon>Embryophyta</taxon>
        <taxon>Tracheophyta</taxon>
        <taxon>Spermatophyta</taxon>
        <taxon>Magnoliopsida</taxon>
        <taxon>eudicotyledons</taxon>
        <taxon>Gunneridae</taxon>
        <taxon>Pentapetalae</taxon>
        <taxon>asterids</taxon>
        <taxon>lamiids</taxon>
        <taxon>Lamiales</taxon>
        <taxon>Orobanchaceae</taxon>
        <taxon>Buchnereae</taxon>
        <taxon>Striga</taxon>
    </lineage>
</organism>
<comment type="caution">
    <text evidence="2">The sequence shown here is derived from an EMBL/GenBank/DDBJ whole genome shotgun (WGS) entry which is preliminary data.</text>
</comment>
<sequence length="390" mass="44174">MLYLPTMASISHSDEEIISDDEKIDHPTIGNARGIVDCTWSEASREVEALVCLNDNSSRHPSHGAFVKERKSSKGGEGRNTAKPKFVFLHDSRKEDVSMVISDRHGISSENSPTPDEINAAADEDTDELMSDCHPIYHDKESQDSENRCVPYEQAQKNDFKGLSMAEFLYSFDKSSNKLQGRIEHDIEKEQRRMQMIVKRNTSEQGDTNQAEDDPLESLDSGSLICSDDELVVPRTMTDQFHEAFGMVSAIDEGPQVTFPRPFGMHGKLQQVMQHEKQVYLKNLSGETDFNDEKMCISVRILTRSLEAKLIVCSCALVEDTKSSYWESNVELKVKGKQKTLTIIFNPRVCKDVELEVGNLISIRPPWTEVPVKEKDEVIYLCLYFTQINP</sequence>
<keyword evidence="2" id="KW-0813">Transport</keyword>
<gene>
    <name evidence="2" type="ORF">STAS_11498</name>
</gene>
<keyword evidence="2" id="KW-0406">Ion transport</keyword>
<dbReference type="Proteomes" id="UP000325081">
    <property type="component" value="Unassembled WGS sequence"/>
</dbReference>
<accession>A0A5A7PQZ5</accession>
<dbReference type="PANTHER" id="PTHR35686">
    <property type="entry name" value="KINETOCHORE PROTEIN"/>
    <property type="match status" value="1"/>
</dbReference>
<evidence type="ECO:0000313" key="3">
    <source>
        <dbReference type="Proteomes" id="UP000325081"/>
    </source>
</evidence>
<dbReference type="AlphaFoldDB" id="A0A5A7PQZ5"/>